<protein>
    <submittedName>
        <fullName evidence="1">Uncharacterized protein</fullName>
    </submittedName>
</protein>
<organism evidence="1 2">
    <name type="scientific">Pluteus cervinus</name>
    <dbReference type="NCBI Taxonomy" id="181527"/>
    <lineage>
        <taxon>Eukaryota</taxon>
        <taxon>Fungi</taxon>
        <taxon>Dikarya</taxon>
        <taxon>Basidiomycota</taxon>
        <taxon>Agaricomycotina</taxon>
        <taxon>Agaricomycetes</taxon>
        <taxon>Agaricomycetidae</taxon>
        <taxon>Agaricales</taxon>
        <taxon>Pluteineae</taxon>
        <taxon>Pluteaceae</taxon>
        <taxon>Pluteus</taxon>
    </lineage>
</organism>
<feature type="non-terminal residue" evidence="1">
    <location>
        <position position="53"/>
    </location>
</feature>
<evidence type="ECO:0000313" key="2">
    <source>
        <dbReference type="Proteomes" id="UP000308600"/>
    </source>
</evidence>
<reference evidence="1 2" key="1">
    <citation type="journal article" date="2019" name="Nat. Ecol. Evol.">
        <title>Megaphylogeny resolves global patterns of mushroom evolution.</title>
        <authorList>
            <person name="Varga T."/>
            <person name="Krizsan K."/>
            <person name="Foldi C."/>
            <person name="Dima B."/>
            <person name="Sanchez-Garcia M."/>
            <person name="Sanchez-Ramirez S."/>
            <person name="Szollosi G.J."/>
            <person name="Szarkandi J.G."/>
            <person name="Papp V."/>
            <person name="Albert L."/>
            <person name="Andreopoulos W."/>
            <person name="Angelini C."/>
            <person name="Antonin V."/>
            <person name="Barry K.W."/>
            <person name="Bougher N.L."/>
            <person name="Buchanan P."/>
            <person name="Buyck B."/>
            <person name="Bense V."/>
            <person name="Catcheside P."/>
            <person name="Chovatia M."/>
            <person name="Cooper J."/>
            <person name="Damon W."/>
            <person name="Desjardin D."/>
            <person name="Finy P."/>
            <person name="Geml J."/>
            <person name="Haridas S."/>
            <person name="Hughes K."/>
            <person name="Justo A."/>
            <person name="Karasinski D."/>
            <person name="Kautmanova I."/>
            <person name="Kiss B."/>
            <person name="Kocsube S."/>
            <person name="Kotiranta H."/>
            <person name="LaButti K.M."/>
            <person name="Lechner B.E."/>
            <person name="Liimatainen K."/>
            <person name="Lipzen A."/>
            <person name="Lukacs Z."/>
            <person name="Mihaltcheva S."/>
            <person name="Morgado L.N."/>
            <person name="Niskanen T."/>
            <person name="Noordeloos M.E."/>
            <person name="Ohm R.A."/>
            <person name="Ortiz-Santana B."/>
            <person name="Ovrebo C."/>
            <person name="Racz N."/>
            <person name="Riley R."/>
            <person name="Savchenko A."/>
            <person name="Shiryaev A."/>
            <person name="Soop K."/>
            <person name="Spirin V."/>
            <person name="Szebenyi C."/>
            <person name="Tomsovsky M."/>
            <person name="Tulloss R.E."/>
            <person name="Uehling J."/>
            <person name="Grigoriev I.V."/>
            <person name="Vagvolgyi C."/>
            <person name="Papp T."/>
            <person name="Martin F.M."/>
            <person name="Miettinen O."/>
            <person name="Hibbett D.S."/>
            <person name="Nagy L.G."/>
        </authorList>
    </citation>
    <scope>NUCLEOTIDE SEQUENCE [LARGE SCALE GENOMIC DNA]</scope>
    <source>
        <strain evidence="1 2">NL-1719</strain>
    </source>
</reference>
<gene>
    <name evidence="1" type="ORF">BDN72DRAFT_749728</name>
</gene>
<sequence length="53" mass="6132">KVLSVTLDNASPNDTMVEELEKTLFPFFKVLSRIRCFLHIINLVAKSLLHQFD</sequence>
<name>A0ACD3A1D8_9AGAR</name>
<proteinExistence type="predicted"/>
<keyword evidence="2" id="KW-1185">Reference proteome</keyword>
<accession>A0ACD3A1D8</accession>
<evidence type="ECO:0000313" key="1">
    <source>
        <dbReference type="EMBL" id="TFK59204.1"/>
    </source>
</evidence>
<dbReference type="EMBL" id="ML209049">
    <property type="protein sequence ID" value="TFK59204.1"/>
    <property type="molecule type" value="Genomic_DNA"/>
</dbReference>
<dbReference type="Proteomes" id="UP000308600">
    <property type="component" value="Unassembled WGS sequence"/>
</dbReference>
<feature type="non-terminal residue" evidence="1">
    <location>
        <position position="1"/>
    </location>
</feature>